<reference evidence="3" key="1">
    <citation type="journal article" date="2015" name="Nat. Genet.">
        <title>The genome and transcriptome of the zoonotic hookworm Ancylostoma ceylanicum identify infection-specific gene families.</title>
        <authorList>
            <person name="Schwarz E.M."/>
            <person name="Hu Y."/>
            <person name="Antoshechkin I."/>
            <person name="Miller M.M."/>
            <person name="Sternberg P.W."/>
            <person name="Aroian R.V."/>
        </authorList>
    </citation>
    <scope>NUCLEOTIDE SEQUENCE</scope>
    <source>
        <strain evidence="3">HY135</strain>
    </source>
</reference>
<sequence length="100" mass="11991">MNRVVKYLFWVESSILNEVRNVIPGKGVRPSSVIRHFDKLANRRARLHGFSGYNAPHPLYWVCSYESVIYRKLRRFMSFCVVVCQVWMEFWIIFPIFFGK</sequence>
<protein>
    <submittedName>
        <fullName evidence="2">Uncharacterized protein</fullName>
    </submittedName>
</protein>
<keyword evidence="3" id="KW-1185">Reference proteome</keyword>
<feature type="transmembrane region" description="Helical" evidence="1">
    <location>
        <begin position="76"/>
        <end position="98"/>
    </location>
</feature>
<organism evidence="2 3">
    <name type="scientific">Ancylostoma ceylanicum</name>
    <dbReference type="NCBI Taxonomy" id="53326"/>
    <lineage>
        <taxon>Eukaryota</taxon>
        <taxon>Metazoa</taxon>
        <taxon>Ecdysozoa</taxon>
        <taxon>Nematoda</taxon>
        <taxon>Chromadorea</taxon>
        <taxon>Rhabditida</taxon>
        <taxon>Rhabditina</taxon>
        <taxon>Rhabditomorpha</taxon>
        <taxon>Strongyloidea</taxon>
        <taxon>Ancylostomatidae</taxon>
        <taxon>Ancylostomatinae</taxon>
        <taxon>Ancylostoma</taxon>
    </lineage>
</organism>
<keyword evidence="1" id="KW-1133">Transmembrane helix</keyword>
<dbReference type="AlphaFoldDB" id="A0A016T4B5"/>
<dbReference type="Proteomes" id="UP000024635">
    <property type="component" value="Unassembled WGS sequence"/>
</dbReference>
<gene>
    <name evidence="2" type="primary">Acey_s0140.g2190</name>
    <name evidence="2" type="ORF">Y032_0140g2190</name>
</gene>
<accession>A0A016T4B5</accession>
<evidence type="ECO:0000313" key="3">
    <source>
        <dbReference type="Proteomes" id="UP000024635"/>
    </source>
</evidence>
<dbReference type="EMBL" id="JARK01001476">
    <property type="protein sequence ID" value="EYB97517.1"/>
    <property type="molecule type" value="Genomic_DNA"/>
</dbReference>
<evidence type="ECO:0000256" key="1">
    <source>
        <dbReference type="SAM" id="Phobius"/>
    </source>
</evidence>
<evidence type="ECO:0000313" key="2">
    <source>
        <dbReference type="EMBL" id="EYB97517.1"/>
    </source>
</evidence>
<comment type="caution">
    <text evidence="2">The sequence shown here is derived from an EMBL/GenBank/DDBJ whole genome shotgun (WGS) entry which is preliminary data.</text>
</comment>
<proteinExistence type="predicted"/>
<keyword evidence="1" id="KW-0812">Transmembrane</keyword>
<name>A0A016T4B5_9BILA</name>
<keyword evidence="1" id="KW-0472">Membrane</keyword>